<dbReference type="InterPro" id="IPR011659">
    <property type="entry name" value="WD40"/>
</dbReference>
<dbReference type="InterPro" id="IPR013783">
    <property type="entry name" value="Ig-like_fold"/>
</dbReference>
<evidence type="ECO:0000259" key="3">
    <source>
        <dbReference type="PROSITE" id="PS50853"/>
    </source>
</evidence>
<reference evidence="5" key="1">
    <citation type="submission" date="2017-09" db="EMBL/GenBank/DDBJ databases">
        <authorList>
            <person name="Varghese N."/>
            <person name="Submissions S."/>
        </authorList>
    </citation>
    <scope>NUCLEOTIDE SEQUENCE [LARGE SCALE GENOMIC DNA]</scope>
    <source>
        <strain evidence="5">DSM 29961</strain>
    </source>
</reference>
<dbReference type="Gene3D" id="2.60.40.1120">
    <property type="entry name" value="Carboxypeptidase-like, regulatory domain"/>
    <property type="match status" value="1"/>
</dbReference>
<protein>
    <submittedName>
        <fullName evidence="4">WD40-like Beta Propeller Repeat</fullName>
    </submittedName>
</protein>
<dbReference type="Pfam" id="PF07676">
    <property type="entry name" value="PD40"/>
    <property type="match status" value="1"/>
</dbReference>
<dbReference type="InterPro" id="IPR003961">
    <property type="entry name" value="FN3_dom"/>
</dbReference>
<comment type="similarity">
    <text evidence="1">Belongs to the TolB family.</text>
</comment>
<dbReference type="OrthoDB" id="9815657at2"/>
<dbReference type="SUPFAM" id="SSF49452">
    <property type="entry name" value="Starch-binding domain-like"/>
    <property type="match status" value="1"/>
</dbReference>
<sequence length="510" mass="55209">MKYFIYLTILAAALIGLWSCNEETFVTPVQLTSVRGRVLYSTTQQPVRNATVTLSPTSRVISTDSSGYFRFDSVLVGSYTIQVAKANYGTGIGTVSATADASALVTILVTEDAALNRPPTSPTLVSPATNTTLQSTTATLKWSATDPNRDSLTYDVLLFKGGSATPTASFTGLTVDTLNVSALEYNTTYLWQVIVKDKVNTVNGPIWSFRIGEVPDYSFFFARRTNGQYQIFSASATGQTVQLTRDGSNWRPVASPNRQQIAFISNVNTELHLYVMNANGTNIRQVTTVPIAGLYQTDLSFSWSPDGTQLLYPSNDRLYAVRTDGTGLRVVSQASGGRVFAGCDWTPQGNRIAARTTGTSVYDNEITTFQADGSASRLVYSQRSARVGNPAFSVDGRRLVFSADSSNFMNEQGRQLDARLYLLDLNTNGIISLSSSQSSSGTGASGKPAGTNDIDPRFSPNGAQLIFTNTDNTGNGVRSVYTLDLNFSTGQSVSSNRKLLFTAAEMPYWR</sequence>
<accession>A0A286GJ33</accession>
<dbReference type="Gene3D" id="2.120.10.30">
    <property type="entry name" value="TolB, C-terminal domain"/>
    <property type="match status" value="2"/>
</dbReference>
<gene>
    <name evidence="4" type="ORF">SAMN06269250_4894</name>
</gene>
<name>A0A286GJ33_9BACT</name>
<dbReference type="InterPro" id="IPR011042">
    <property type="entry name" value="6-blade_b-propeller_TolB-like"/>
</dbReference>
<dbReference type="Gene3D" id="2.60.40.10">
    <property type="entry name" value="Immunoglobulins"/>
    <property type="match status" value="1"/>
</dbReference>
<feature type="domain" description="Fibronectin type-III" evidence="3">
    <location>
        <begin position="118"/>
        <end position="217"/>
    </location>
</feature>
<evidence type="ECO:0000313" key="5">
    <source>
        <dbReference type="Proteomes" id="UP000219452"/>
    </source>
</evidence>
<dbReference type="Proteomes" id="UP000219452">
    <property type="component" value="Unassembled WGS sequence"/>
</dbReference>
<dbReference type="PANTHER" id="PTHR36842:SF1">
    <property type="entry name" value="PROTEIN TOLB"/>
    <property type="match status" value="1"/>
</dbReference>
<dbReference type="SUPFAM" id="SSF82171">
    <property type="entry name" value="DPP6 N-terminal domain-like"/>
    <property type="match status" value="1"/>
</dbReference>
<dbReference type="GO" id="GO:0030246">
    <property type="term" value="F:carbohydrate binding"/>
    <property type="evidence" value="ECO:0007669"/>
    <property type="project" value="InterPro"/>
</dbReference>
<dbReference type="Pfam" id="PF13620">
    <property type="entry name" value="CarboxypepD_reg"/>
    <property type="match status" value="1"/>
</dbReference>
<organism evidence="4 5">
    <name type="scientific">Spirosoma fluviale</name>
    <dbReference type="NCBI Taxonomy" id="1597977"/>
    <lineage>
        <taxon>Bacteria</taxon>
        <taxon>Pseudomonadati</taxon>
        <taxon>Bacteroidota</taxon>
        <taxon>Cytophagia</taxon>
        <taxon>Cytophagales</taxon>
        <taxon>Cytophagaceae</taxon>
        <taxon>Spirosoma</taxon>
    </lineage>
</organism>
<keyword evidence="5" id="KW-1185">Reference proteome</keyword>
<dbReference type="InterPro" id="IPR013784">
    <property type="entry name" value="Carb-bd-like_fold"/>
</dbReference>
<proteinExistence type="inferred from homology"/>
<evidence type="ECO:0000313" key="4">
    <source>
        <dbReference type="EMBL" id="SOD95528.1"/>
    </source>
</evidence>
<feature type="region of interest" description="Disordered" evidence="2">
    <location>
        <begin position="434"/>
        <end position="461"/>
    </location>
</feature>
<evidence type="ECO:0000256" key="1">
    <source>
        <dbReference type="ARBA" id="ARBA00009820"/>
    </source>
</evidence>
<dbReference type="EMBL" id="OCNH01000004">
    <property type="protein sequence ID" value="SOD95528.1"/>
    <property type="molecule type" value="Genomic_DNA"/>
</dbReference>
<dbReference type="PANTHER" id="PTHR36842">
    <property type="entry name" value="PROTEIN TOLB HOMOLOG"/>
    <property type="match status" value="1"/>
</dbReference>
<dbReference type="RefSeq" id="WP_097129233.1">
    <property type="nucleotide sequence ID" value="NZ_OCNH01000004.1"/>
</dbReference>
<dbReference type="AlphaFoldDB" id="A0A286GJ33"/>
<feature type="compositionally biased region" description="Low complexity" evidence="2">
    <location>
        <begin position="434"/>
        <end position="446"/>
    </location>
</feature>
<evidence type="ECO:0000256" key="2">
    <source>
        <dbReference type="SAM" id="MobiDB-lite"/>
    </source>
</evidence>
<dbReference type="PROSITE" id="PS50853">
    <property type="entry name" value="FN3"/>
    <property type="match status" value="1"/>
</dbReference>